<evidence type="ECO:0000256" key="1">
    <source>
        <dbReference type="ARBA" id="ARBA00000094"/>
    </source>
</evidence>
<comment type="similarity">
    <text evidence="2">Belongs to the glycosyl hydrolase 100 family.</text>
</comment>
<dbReference type="InterPro" id="IPR008928">
    <property type="entry name" value="6-hairpin_glycosidase_sf"/>
</dbReference>
<dbReference type="InterPro" id="IPR012341">
    <property type="entry name" value="6hp_glycosidase-like_sf"/>
</dbReference>
<keyword evidence="7" id="KW-0472">Membrane</keyword>
<evidence type="ECO:0000313" key="9">
    <source>
        <dbReference type="Proteomes" id="UP000647133"/>
    </source>
</evidence>
<dbReference type="Gene3D" id="1.50.10.10">
    <property type="match status" value="1"/>
</dbReference>
<accession>A0ABR9AHE7</accession>
<keyword evidence="6" id="KW-0326">Glycosidase</keyword>
<evidence type="ECO:0000313" key="8">
    <source>
        <dbReference type="EMBL" id="MBD8488231.1"/>
    </source>
</evidence>
<evidence type="ECO:0000256" key="6">
    <source>
        <dbReference type="ARBA" id="ARBA00023295"/>
    </source>
</evidence>
<name>A0ABR9AHE7_9BACT</name>
<gene>
    <name evidence="8" type="ORF">IFO69_05690</name>
</gene>
<evidence type="ECO:0000256" key="5">
    <source>
        <dbReference type="ARBA" id="ARBA00023277"/>
    </source>
</evidence>
<keyword evidence="7" id="KW-1133">Transmembrane helix</keyword>
<dbReference type="Proteomes" id="UP000647133">
    <property type="component" value="Unassembled WGS sequence"/>
</dbReference>
<dbReference type="SUPFAM" id="SSF48208">
    <property type="entry name" value="Six-hairpin glycosidases"/>
    <property type="match status" value="1"/>
</dbReference>
<dbReference type="EMBL" id="JACYTQ010000002">
    <property type="protein sequence ID" value="MBD8488231.1"/>
    <property type="molecule type" value="Genomic_DNA"/>
</dbReference>
<comment type="caution">
    <text evidence="8">The sequence shown here is derived from an EMBL/GenBank/DDBJ whole genome shotgun (WGS) entry which is preliminary data.</text>
</comment>
<feature type="transmembrane region" description="Helical" evidence="7">
    <location>
        <begin position="154"/>
        <end position="175"/>
    </location>
</feature>
<proteinExistence type="inferred from homology"/>
<reference evidence="8 9" key="1">
    <citation type="submission" date="2020-09" db="EMBL/GenBank/DDBJ databases">
        <title>Echinicola sp. CAU 1574 isolated from sand of Sido Beach.</title>
        <authorList>
            <person name="Kim W."/>
        </authorList>
    </citation>
    <scope>NUCLEOTIDE SEQUENCE [LARGE SCALE GENOMIC DNA]</scope>
    <source>
        <strain evidence="8 9">CAU 1574</strain>
    </source>
</reference>
<organism evidence="8 9">
    <name type="scientific">Echinicola arenosa</name>
    <dbReference type="NCBI Taxonomy" id="2774144"/>
    <lineage>
        <taxon>Bacteria</taxon>
        <taxon>Pseudomonadati</taxon>
        <taxon>Bacteroidota</taxon>
        <taxon>Cytophagia</taxon>
        <taxon>Cytophagales</taxon>
        <taxon>Cyclobacteriaceae</taxon>
        <taxon>Echinicola</taxon>
    </lineage>
</organism>
<dbReference type="EC" id="3.2.1.26" evidence="3"/>
<keyword evidence="9" id="KW-1185">Reference proteome</keyword>
<dbReference type="Pfam" id="PF12899">
    <property type="entry name" value="Glyco_hydro_100"/>
    <property type="match status" value="1"/>
</dbReference>
<keyword evidence="5" id="KW-0119">Carbohydrate metabolism</keyword>
<evidence type="ECO:0000256" key="7">
    <source>
        <dbReference type="SAM" id="Phobius"/>
    </source>
</evidence>
<keyword evidence="4" id="KW-0378">Hydrolase</keyword>
<dbReference type="RefSeq" id="WP_192009117.1">
    <property type="nucleotide sequence ID" value="NZ_JACYTQ010000002.1"/>
</dbReference>
<evidence type="ECO:0000256" key="4">
    <source>
        <dbReference type="ARBA" id="ARBA00022801"/>
    </source>
</evidence>
<evidence type="ECO:0000256" key="2">
    <source>
        <dbReference type="ARBA" id="ARBA00007671"/>
    </source>
</evidence>
<evidence type="ECO:0000256" key="3">
    <source>
        <dbReference type="ARBA" id="ARBA00012758"/>
    </source>
</evidence>
<dbReference type="InterPro" id="IPR024746">
    <property type="entry name" value="Glyco_hydro_100"/>
</dbReference>
<comment type="catalytic activity">
    <reaction evidence="1">
        <text>Hydrolysis of terminal non-reducing beta-D-fructofuranoside residues in beta-D-fructofuranosides.</text>
        <dbReference type="EC" id="3.2.1.26"/>
    </reaction>
</comment>
<sequence length="395" mass="45284">MDYENTKLIEEAKKAAVSVLLYNTEGPFLGLPRTAGFGYPEPYTRDLMLSILGVGVSGNEKLIKSTRKVLEKLAQNQSPKGHIPSLVHEVDNKGASDTTPLFLLGVSVFRRIVGEPLFLEKAVKKSLTWMEYQSPNDEYLVAQLPTSDWRDEQWVIGYGLFVNTLVFSFLMLLGCRERASKLFKEIRFLNLDKNSELGGVGRLLWENPPYYSLWRYKVFRSDRFDLLGNSLAILSGIASLKRASAIIEWIEKWCQIQKNEGKQTSDLPPNFFPFIEPGDPDWHSRYSKYNMPGEYHNGGIWPFVCSIYVSSLVAAHQYELAETKLVSLTHMIKKSKDSKLPFGFNEWVRSIDDLPCGQDWQSWSAALYLYAAKCVQERKTPFFDEIREEVAKRFQ</sequence>
<keyword evidence="7" id="KW-0812">Transmembrane</keyword>
<protein>
    <recommendedName>
        <fullName evidence="3">beta-fructofuranosidase</fullName>
        <ecNumber evidence="3">3.2.1.26</ecNumber>
    </recommendedName>
</protein>